<keyword evidence="2" id="KW-1185">Reference proteome</keyword>
<dbReference type="EMBL" id="JANUCP010000011">
    <property type="protein sequence ID" value="MCS3921231.1"/>
    <property type="molecule type" value="Genomic_DNA"/>
</dbReference>
<organism evidence="1 2">
    <name type="scientific">Candidatus Fervidibacter sacchari</name>
    <dbReference type="NCBI Taxonomy" id="1448929"/>
    <lineage>
        <taxon>Bacteria</taxon>
        <taxon>Candidatus Fervidibacterota</taxon>
        <taxon>Candidatus Fervidibacter</taxon>
    </lineage>
</organism>
<proteinExistence type="predicted"/>
<evidence type="ECO:0000313" key="1">
    <source>
        <dbReference type="EMBL" id="MCS3921231.1"/>
    </source>
</evidence>
<accession>A0ABT2ETF1</accession>
<dbReference type="RefSeq" id="WP_259102208.1">
    <property type="nucleotide sequence ID" value="NZ_CP130454.1"/>
</dbReference>
<sequence>MKRRKFMKYAGIGLGGLIGVERLARAIVGNLTNKEGILASCDGSGGDHICRSRDHFRCDPNGVTCSGAKEDGYMFECKNYECANAPFTCWDYRCKESLSGDFNCYNDFTCMGGVESGQFYCEGRDPFDSQFNCNPDFDCDLPEKFRCDDVWCPSTQSQSAYAVPITPPEP</sequence>
<reference evidence="1 2" key="1">
    <citation type="submission" date="2022-08" db="EMBL/GenBank/DDBJ databases">
        <title>Bacterial and archaeal communities from various locations to study Microbial Dark Matter (Phase II).</title>
        <authorList>
            <person name="Stepanauskas R."/>
        </authorList>
    </citation>
    <scope>NUCLEOTIDE SEQUENCE [LARGE SCALE GENOMIC DNA]</scope>
    <source>
        <strain evidence="1 2">PD1</strain>
    </source>
</reference>
<comment type="caution">
    <text evidence="1">The sequence shown here is derived from an EMBL/GenBank/DDBJ whole genome shotgun (WGS) entry which is preliminary data.</text>
</comment>
<protein>
    <submittedName>
        <fullName evidence="1">Uncharacterized protein</fullName>
    </submittedName>
</protein>
<name>A0ABT2ETF1_9BACT</name>
<dbReference type="Proteomes" id="UP001204798">
    <property type="component" value="Unassembled WGS sequence"/>
</dbReference>
<evidence type="ECO:0000313" key="2">
    <source>
        <dbReference type="Proteomes" id="UP001204798"/>
    </source>
</evidence>
<gene>
    <name evidence="1" type="ORF">M2350_003677</name>
</gene>